<name>A0A9J6ZCA7_9BACL</name>
<evidence type="ECO:0000313" key="2">
    <source>
        <dbReference type="Proteomes" id="UP001056756"/>
    </source>
</evidence>
<dbReference type="KEGG" id="plig:NAG76_18230"/>
<dbReference type="AlphaFoldDB" id="A0A9J6ZCA7"/>
<dbReference type="EMBL" id="CP097899">
    <property type="protein sequence ID" value="URN93746.1"/>
    <property type="molecule type" value="Genomic_DNA"/>
</dbReference>
<gene>
    <name evidence="1" type="ORF">NAG76_18230</name>
</gene>
<evidence type="ECO:0008006" key="3">
    <source>
        <dbReference type="Google" id="ProtNLM"/>
    </source>
</evidence>
<proteinExistence type="predicted"/>
<accession>A0A9J6ZCA7</accession>
<protein>
    <recommendedName>
        <fullName evidence="3">Peptide ABC transporter permease</fullName>
    </recommendedName>
</protein>
<sequence>MKKKKNIRDLIYVNGSEYANNCFYSYGIEFYEFMSSVEHRPENLILLKHKFDNTQLNLASRFEYTTTQEIDELIEDDVYGYGDFCWVDFNKEEDLDNLSSLQIAELLYFGHLAKPLHVIPKHRFAYYAHDDGWFNKIYVSELLDYELILSNVMTFKLKKFTRKQITPIPSDISKTLLEISKEGLFIDFSKMEINKLEIRIPFTVIGHYMDMDKVYDLKDEITDYNTWLVQQNKEWMIINE</sequence>
<dbReference type="Proteomes" id="UP001056756">
    <property type="component" value="Chromosome"/>
</dbReference>
<reference evidence="1" key="1">
    <citation type="submission" date="2022-05" db="EMBL/GenBank/DDBJ databases">
        <title>Novel bacterial taxa in a minimal lignocellulolytic consortium and its capacity to transform plastics disclosed by genome-resolved metagenomics.</title>
        <authorList>
            <person name="Rodriguez C.A.D."/>
            <person name="Diaz-Garcia L."/>
            <person name="Herrera K."/>
            <person name="Tarazona N.A."/>
            <person name="Sproer C."/>
            <person name="Overmann J."/>
            <person name="Jimenez D.J."/>
        </authorList>
    </citation>
    <scope>NUCLEOTIDE SEQUENCE</scope>
    <source>
        <strain evidence="1">MAG5</strain>
    </source>
</reference>
<evidence type="ECO:0000313" key="1">
    <source>
        <dbReference type="EMBL" id="URN93746.1"/>
    </source>
</evidence>
<organism evidence="1 2">
    <name type="scientific">Candidatus Pristimantibacillus lignocellulolyticus</name>
    <dbReference type="NCBI Taxonomy" id="2994561"/>
    <lineage>
        <taxon>Bacteria</taxon>
        <taxon>Bacillati</taxon>
        <taxon>Bacillota</taxon>
        <taxon>Bacilli</taxon>
        <taxon>Bacillales</taxon>
        <taxon>Paenibacillaceae</taxon>
        <taxon>Candidatus Pristimantibacillus</taxon>
    </lineage>
</organism>